<accession>A0A482XB60</accession>
<proteinExistence type="predicted"/>
<protein>
    <submittedName>
        <fullName evidence="1">Uncharacterized protein</fullName>
    </submittedName>
</protein>
<reference evidence="1 2" key="1">
    <citation type="journal article" date="2017" name="Gigascience">
        <title>Genome sequence of the small brown planthopper, Laodelphax striatellus.</title>
        <authorList>
            <person name="Zhu J."/>
            <person name="Jiang F."/>
            <person name="Wang X."/>
            <person name="Yang P."/>
            <person name="Bao Y."/>
            <person name="Zhao W."/>
            <person name="Wang W."/>
            <person name="Lu H."/>
            <person name="Wang Q."/>
            <person name="Cui N."/>
            <person name="Li J."/>
            <person name="Chen X."/>
            <person name="Luo L."/>
            <person name="Yu J."/>
            <person name="Kang L."/>
            <person name="Cui F."/>
        </authorList>
    </citation>
    <scope>NUCLEOTIDE SEQUENCE [LARGE SCALE GENOMIC DNA]</scope>
    <source>
        <strain evidence="1">Lst14</strain>
    </source>
</reference>
<keyword evidence="2" id="KW-1185">Reference proteome</keyword>
<dbReference type="EMBL" id="QKKF02014716">
    <property type="protein sequence ID" value="RZF42708.1"/>
    <property type="molecule type" value="Genomic_DNA"/>
</dbReference>
<comment type="caution">
    <text evidence="1">The sequence shown here is derived from an EMBL/GenBank/DDBJ whole genome shotgun (WGS) entry which is preliminary data.</text>
</comment>
<evidence type="ECO:0000313" key="1">
    <source>
        <dbReference type="EMBL" id="RZF42708.1"/>
    </source>
</evidence>
<organism evidence="1 2">
    <name type="scientific">Laodelphax striatellus</name>
    <name type="common">Small brown planthopper</name>
    <name type="synonym">Delphax striatella</name>
    <dbReference type="NCBI Taxonomy" id="195883"/>
    <lineage>
        <taxon>Eukaryota</taxon>
        <taxon>Metazoa</taxon>
        <taxon>Ecdysozoa</taxon>
        <taxon>Arthropoda</taxon>
        <taxon>Hexapoda</taxon>
        <taxon>Insecta</taxon>
        <taxon>Pterygota</taxon>
        <taxon>Neoptera</taxon>
        <taxon>Paraneoptera</taxon>
        <taxon>Hemiptera</taxon>
        <taxon>Auchenorrhyncha</taxon>
        <taxon>Fulgoroidea</taxon>
        <taxon>Delphacidae</taxon>
        <taxon>Criomorphinae</taxon>
        <taxon>Laodelphax</taxon>
    </lineage>
</organism>
<dbReference type="InParanoid" id="A0A482XB60"/>
<gene>
    <name evidence="1" type="ORF">LSTR_LSTR001503</name>
</gene>
<sequence>MLAIDIDFFTDDILLIFIFLAQNAIQNIPDNRVPQIAIYQPITAMLSLIRSVLLTQGIIKIKEGSRNASLD</sequence>
<name>A0A482XB60_LAOST</name>
<evidence type="ECO:0000313" key="2">
    <source>
        <dbReference type="Proteomes" id="UP000291343"/>
    </source>
</evidence>
<dbReference type="Proteomes" id="UP000291343">
    <property type="component" value="Unassembled WGS sequence"/>
</dbReference>
<dbReference type="AlphaFoldDB" id="A0A482XB60"/>